<dbReference type="InterPro" id="IPR014013">
    <property type="entry name" value="Helic_SF1/SF2_ATP-bd_DinG/Rad3"/>
</dbReference>
<dbReference type="EMBL" id="OU015569">
    <property type="protein sequence ID" value="CAG5094485.1"/>
    <property type="molecule type" value="Genomic_DNA"/>
</dbReference>
<evidence type="ECO:0000256" key="13">
    <source>
        <dbReference type="ARBA" id="ARBA00023235"/>
    </source>
</evidence>
<name>A0ABN7SB83_OIKDI</name>
<dbReference type="Gene3D" id="1.10.30.20">
    <property type="entry name" value="Bacterial XPD DNA helicase, FeS cluster domain"/>
    <property type="match status" value="1"/>
</dbReference>
<dbReference type="PANTHER" id="PTHR11472">
    <property type="entry name" value="DNA REPAIR DEAD HELICASE RAD3/XP-D SUBFAMILY MEMBER"/>
    <property type="match status" value="1"/>
</dbReference>
<keyword evidence="3" id="KW-0479">Metal-binding</keyword>
<evidence type="ECO:0000313" key="17">
    <source>
        <dbReference type="EMBL" id="CAG5094485.1"/>
    </source>
</evidence>
<proteinExistence type="predicted"/>
<keyword evidence="13" id="KW-0413">Isomerase</keyword>
<reference evidence="17 18" key="1">
    <citation type="submission" date="2021-04" db="EMBL/GenBank/DDBJ databases">
        <authorList>
            <person name="Bliznina A."/>
        </authorList>
    </citation>
    <scope>NUCLEOTIDE SEQUENCE [LARGE SCALE GENOMIC DNA]</scope>
</reference>
<keyword evidence="2" id="KW-0004">4Fe-4S</keyword>
<accession>A0ABN7SB83</accession>
<evidence type="ECO:0000256" key="7">
    <source>
        <dbReference type="ARBA" id="ARBA00022806"/>
    </source>
</evidence>
<dbReference type="PANTHER" id="PTHR11472:SF34">
    <property type="entry name" value="REGULATOR OF TELOMERE ELONGATION HELICASE 1"/>
    <property type="match status" value="1"/>
</dbReference>
<organism evidence="17 18">
    <name type="scientific">Oikopleura dioica</name>
    <name type="common">Tunicate</name>
    <dbReference type="NCBI Taxonomy" id="34765"/>
    <lineage>
        <taxon>Eukaryota</taxon>
        <taxon>Metazoa</taxon>
        <taxon>Chordata</taxon>
        <taxon>Tunicata</taxon>
        <taxon>Appendicularia</taxon>
        <taxon>Copelata</taxon>
        <taxon>Oikopleuridae</taxon>
        <taxon>Oikopleura</taxon>
    </lineage>
</organism>
<gene>
    <name evidence="17" type="ORF">OKIOD_LOCUS5157</name>
</gene>
<dbReference type="InterPro" id="IPR013020">
    <property type="entry name" value="Rad3/Chl1-like"/>
</dbReference>
<keyword evidence="7" id="KW-0347">Helicase</keyword>
<keyword evidence="14" id="KW-0539">Nucleus</keyword>
<evidence type="ECO:0000256" key="10">
    <source>
        <dbReference type="ARBA" id="ARBA00023014"/>
    </source>
</evidence>
<dbReference type="InterPro" id="IPR027417">
    <property type="entry name" value="P-loop_NTPase"/>
</dbReference>
<evidence type="ECO:0000256" key="14">
    <source>
        <dbReference type="ARBA" id="ARBA00023242"/>
    </source>
</evidence>
<evidence type="ECO:0000256" key="6">
    <source>
        <dbReference type="ARBA" id="ARBA00022801"/>
    </source>
</evidence>
<feature type="domain" description="Helicase ATP-binding" evidence="16">
    <location>
        <begin position="1"/>
        <end position="171"/>
    </location>
</feature>
<keyword evidence="18" id="KW-1185">Reference proteome</keyword>
<feature type="compositionally biased region" description="Basic and acidic residues" evidence="15">
    <location>
        <begin position="716"/>
        <end position="726"/>
    </location>
</feature>
<dbReference type="CDD" id="cd18788">
    <property type="entry name" value="SF2_C_XPD"/>
    <property type="match status" value="1"/>
</dbReference>
<sequence length="1028" mass="118690">MSVIGGRAATCLNPAVKKIADGRLQQNTCSQLCKAKKCHWFNQLDSMGEEKLPGGILDIEDLVSWSSKNTACAYYLGRKLSEKSEIVLLPYNYLLDSRLRTRHKLDVANRILIFDEAHNVEGVSEDAASYELTSTDIALAIEEGKVCLEQIEYIKQMDCPEEAKDYFLKKDHNPMDGPMKGAANMGEMEERSAILVQALHLLEENLERVYAQKVRSSKEGSMFEVTSMNSLLQETGFTKEAFFELQHFVPQVATFIAEKSPTKGMKLNRVLDFIEIFSMVEEEKSDSEFSKYRLYIKMEETKFKREKDEQFVQQKQDTMGMKFCLWCFDPSKSITHLLDQGAKNIILTSGTLSPLEQYISNLGLDRHNSRMPVTLVNKHVVGSDQVFVATVPKGMGKNPAEMLNVYGNRDNRRMFAQMGEVIASIKTSSPGGLLVFHPTYKLMNISREFWGVMNGANASNPIGNMFKRKIFIEPNNKNDLEQVSKDYETTIVEDNFKGAILMGVCRGKISEGVDFADARGRVVVITGIPYAPAMDPKVKLKREYVDAAFREKKSAISGSDWYQIQAARAINQAIGRIIRHRNDFGAIIYLDQRFAQPMMQKFMPAWVKCSHQTVDADNIADKLRVFFNKMAAYQRSGKITPEAPIVLIDEKKKKEPILSRKDAEKARVKIYKERVGKNRDMIKELQESIDDFQVERTEAKKRTLADLSDEEEKSEPEEKKKMTPEEFEELCKKPYTPGHRPLSWYQNKEKTRTYEELKCMQMRDPDHPILETKESRRLAAKMIAEYDYRRTVLFAEEEKKLDEMHAKSKNAICFDHKLRPPQPENYYSFFDKHCDMADPDFHEEMLEIERKLRDAFKDDPNDPTLHPKSKHVMIAIIKFMKLNNDNENMVKNLTQRMQTLAEKGINITSLKQFKELLERYGFLRGDRKLIMCSMYYVMKRILPTKYKPPKPEPPVITDENDPKKPTQMKKSKKKSLVTAEDHIKYYRDSLFHIFKKGDPRFVKTMDEEFGLFYYGPILLATMKVLEHC</sequence>
<dbReference type="InterPro" id="IPR006555">
    <property type="entry name" value="ATP-dep_Helicase_C"/>
</dbReference>
<dbReference type="InterPro" id="IPR045028">
    <property type="entry name" value="DinG/Rad3-like"/>
</dbReference>
<evidence type="ECO:0000256" key="12">
    <source>
        <dbReference type="ARBA" id="ARBA00023204"/>
    </source>
</evidence>
<dbReference type="Pfam" id="PF06733">
    <property type="entry name" value="DEAD_2"/>
    <property type="match status" value="1"/>
</dbReference>
<dbReference type="InterPro" id="IPR010614">
    <property type="entry name" value="RAD3-like_helicase_DEAD"/>
</dbReference>
<dbReference type="SMART" id="SM00488">
    <property type="entry name" value="DEXDc2"/>
    <property type="match status" value="1"/>
</dbReference>
<keyword evidence="11" id="KW-0238">DNA-binding</keyword>
<evidence type="ECO:0000256" key="1">
    <source>
        <dbReference type="ARBA" id="ARBA00004123"/>
    </source>
</evidence>
<dbReference type="InterPro" id="IPR006554">
    <property type="entry name" value="Helicase-like_DEXD_c2"/>
</dbReference>
<dbReference type="NCBIfam" id="TIGR00604">
    <property type="entry name" value="rad3"/>
    <property type="match status" value="1"/>
</dbReference>
<keyword evidence="8" id="KW-0067">ATP-binding</keyword>
<dbReference type="PROSITE" id="PS51193">
    <property type="entry name" value="HELICASE_ATP_BIND_2"/>
    <property type="match status" value="1"/>
</dbReference>
<feature type="region of interest" description="Disordered" evidence="15">
    <location>
        <begin position="948"/>
        <end position="974"/>
    </location>
</feature>
<dbReference type="Pfam" id="PF23109">
    <property type="entry name" value="ARCH_RTEL1"/>
    <property type="match status" value="1"/>
</dbReference>
<evidence type="ECO:0000259" key="16">
    <source>
        <dbReference type="PROSITE" id="PS51193"/>
    </source>
</evidence>
<evidence type="ECO:0000313" key="18">
    <source>
        <dbReference type="Proteomes" id="UP001158576"/>
    </source>
</evidence>
<keyword evidence="5" id="KW-0227">DNA damage</keyword>
<keyword evidence="10" id="KW-0411">Iron-sulfur</keyword>
<keyword evidence="9" id="KW-0408">Iron</keyword>
<evidence type="ECO:0000256" key="2">
    <source>
        <dbReference type="ARBA" id="ARBA00022485"/>
    </source>
</evidence>
<evidence type="ECO:0000256" key="11">
    <source>
        <dbReference type="ARBA" id="ARBA00023125"/>
    </source>
</evidence>
<keyword evidence="4" id="KW-0547">Nucleotide-binding</keyword>
<dbReference type="Proteomes" id="UP001158576">
    <property type="component" value="Chromosome XSR"/>
</dbReference>
<dbReference type="InterPro" id="IPR057498">
    <property type="entry name" value="Rtel1_ARCH"/>
</dbReference>
<dbReference type="SMART" id="SM00491">
    <property type="entry name" value="HELICc2"/>
    <property type="match status" value="1"/>
</dbReference>
<dbReference type="InterPro" id="IPR042493">
    <property type="entry name" value="XPD_DNA_FeS"/>
</dbReference>
<evidence type="ECO:0000256" key="8">
    <source>
        <dbReference type="ARBA" id="ARBA00022840"/>
    </source>
</evidence>
<protein>
    <submittedName>
        <fullName evidence="17">Oidioi.mRNA.OKI2018_I69.XSR.g13599.t1.cds</fullName>
    </submittedName>
</protein>
<evidence type="ECO:0000256" key="9">
    <source>
        <dbReference type="ARBA" id="ARBA00023004"/>
    </source>
</evidence>
<evidence type="ECO:0000256" key="3">
    <source>
        <dbReference type="ARBA" id="ARBA00022723"/>
    </source>
</evidence>
<evidence type="ECO:0000256" key="5">
    <source>
        <dbReference type="ARBA" id="ARBA00022763"/>
    </source>
</evidence>
<dbReference type="Pfam" id="PF13307">
    <property type="entry name" value="Helicase_C_2"/>
    <property type="match status" value="1"/>
</dbReference>
<dbReference type="Gene3D" id="1.10.275.40">
    <property type="match status" value="1"/>
</dbReference>
<dbReference type="Gene3D" id="3.40.50.300">
    <property type="entry name" value="P-loop containing nucleotide triphosphate hydrolases"/>
    <property type="match status" value="2"/>
</dbReference>
<evidence type="ECO:0000256" key="4">
    <source>
        <dbReference type="ARBA" id="ARBA00022741"/>
    </source>
</evidence>
<feature type="region of interest" description="Disordered" evidence="15">
    <location>
        <begin position="703"/>
        <end position="726"/>
    </location>
</feature>
<keyword evidence="6" id="KW-0378">Hydrolase</keyword>
<keyword evidence="12" id="KW-0234">DNA repair</keyword>
<evidence type="ECO:0000256" key="15">
    <source>
        <dbReference type="SAM" id="MobiDB-lite"/>
    </source>
</evidence>
<comment type="subcellular location">
    <subcellularLocation>
        <location evidence="1">Nucleus</location>
    </subcellularLocation>
</comment>